<evidence type="ECO:0000259" key="1">
    <source>
        <dbReference type="PROSITE" id="PS50181"/>
    </source>
</evidence>
<dbReference type="Proteomes" id="UP001140560">
    <property type="component" value="Unassembled WGS sequence"/>
</dbReference>
<comment type="caution">
    <text evidence="2">The sequence shown here is derived from an EMBL/GenBank/DDBJ whole genome shotgun (WGS) entry which is preliminary data.</text>
</comment>
<gene>
    <name evidence="2" type="ORF">N0V83_005617</name>
</gene>
<feature type="domain" description="F-box" evidence="1">
    <location>
        <begin position="1"/>
        <end position="46"/>
    </location>
</feature>
<dbReference type="InterPro" id="IPR036047">
    <property type="entry name" value="F-box-like_dom_sf"/>
</dbReference>
<dbReference type="SUPFAM" id="SSF81383">
    <property type="entry name" value="F-box domain"/>
    <property type="match status" value="1"/>
</dbReference>
<evidence type="ECO:0000313" key="3">
    <source>
        <dbReference type="Proteomes" id="UP001140560"/>
    </source>
</evidence>
<dbReference type="InterPro" id="IPR001810">
    <property type="entry name" value="F-box_dom"/>
</dbReference>
<evidence type="ECO:0000313" key="2">
    <source>
        <dbReference type="EMBL" id="KAJ4369853.1"/>
    </source>
</evidence>
<dbReference type="AlphaFoldDB" id="A0A9W8Y749"/>
<proteinExistence type="predicted"/>
<accession>A0A9W8Y749</accession>
<organism evidence="2 3">
    <name type="scientific">Neocucurbitaria cava</name>
    <dbReference type="NCBI Taxonomy" id="798079"/>
    <lineage>
        <taxon>Eukaryota</taxon>
        <taxon>Fungi</taxon>
        <taxon>Dikarya</taxon>
        <taxon>Ascomycota</taxon>
        <taxon>Pezizomycotina</taxon>
        <taxon>Dothideomycetes</taxon>
        <taxon>Pleosporomycetidae</taxon>
        <taxon>Pleosporales</taxon>
        <taxon>Pleosporineae</taxon>
        <taxon>Cucurbitariaceae</taxon>
        <taxon>Neocucurbitaria</taxon>
    </lineage>
</organism>
<reference evidence="2" key="1">
    <citation type="submission" date="2022-10" db="EMBL/GenBank/DDBJ databases">
        <title>Tapping the CABI collections for fungal endophytes: first genome assemblies for Collariella, Neodidymelliopsis, Ascochyta clinopodiicola, Didymella pomorum, Didymosphaeria variabile, Neocosmospora piperis and Neocucurbitaria cava.</title>
        <authorList>
            <person name="Hill R."/>
        </authorList>
    </citation>
    <scope>NUCLEOTIDE SEQUENCE</scope>
    <source>
        <strain evidence="2">IMI 356814</strain>
    </source>
</reference>
<name>A0A9W8Y749_9PLEO</name>
<dbReference type="OrthoDB" id="4191831at2759"/>
<dbReference type="EMBL" id="JAPEUY010000009">
    <property type="protein sequence ID" value="KAJ4369853.1"/>
    <property type="molecule type" value="Genomic_DNA"/>
</dbReference>
<keyword evidence="3" id="KW-1185">Reference proteome</keyword>
<protein>
    <recommendedName>
        <fullName evidence="1">F-box domain-containing protein</fullName>
    </recommendedName>
</protein>
<dbReference type="Pfam" id="PF12937">
    <property type="entry name" value="F-box-like"/>
    <property type="match status" value="1"/>
</dbReference>
<sequence>MATFAQLPTELVEYVMSYLTQSEIYAFSQVNNSLHVLALPFLYRHVDLFIPPGDKLPRIDRFCLNIIDDSRLASRVETLRLGLSPLEGVKEGQRWLATDKHFDDALMFDKAMETLNNETLVAAGDYLRDAIGMREYSAYAALILLVLPTLHRLEIADFKCASLDHLHTTLRNLDAQSRWNSRHPSEALLERLSSIKQVSLNVDRFSGLVYPSDLGRSTLDHILNLPGITQLEISVPDGQEPGTGNMHPGHPGLLRRQLITGVRTTNITTLIIRHSGPLVQVLHSLLDCTPQLQSLTYDMFYDCKDRETIEDRLIDLAAWTDLLLKVKATLEKLVFSIEYYDSDLYSFKQPRIGDKLYGYLDLTNLPRLHTLEVPFPFLTGDVEFSITTEIYPLLPPNLQHLSLRPDLSHAQALFPFDTSILPSALTFQESESEARHLMNARMDVSYMFHATLVLLDHASGLETISVWQPADPSLSWFDGQVADFATTCKNKSVNGKIIHPMLLHWKKAKHWDLIKEVTVFDRKVHMQRPIEKFHREYWGGIPLGLASQYHLHALHTHQVRVHR</sequence>
<dbReference type="PROSITE" id="PS50181">
    <property type="entry name" value="FBOX"/>
    <property type="match status" value="1"/>
</dbReference>